<dbReference type="PROSITE" id="PS51935">
    <property type="entry name" value="NLPC_P60"/>
    <property type="match status" value="1"/>
</dbReference>
<dbReference type="InterPro" id="IPR038765">
    <property type="entry name" value="Papain-like_cys_pep_sf"/>
</dbReference>
<name>A0ABT1CSR3_9HYPH</name>
<reference evidence="6 7" key="1">
    <citation type="submission" date="2020-01" db="EMBL/GenBank/DDBJ databases">
        <title>Genomes of bacteria type strains.</title>
        <authorList>
            <person name="Chen J."/>
            <person name="Zhu S."/>
            <person name="Yang J."/>
        </authorList>
    </citation>
    <scope>NUCLEOTIDE SEQUENCE [LARGE SCALE GENOMIC DNA]</scope>
    <source>
        <strain evidence="6 7">DSM 16655</strain>
    </source>
</reference>
<gene>
    <name evidence="6" type="ORF">GTW23_12335</name>
</gene>
<dbReference type="InterPro" id="IPR000064">
    <property type="entry name" value="NLP_P60_dom"/>
</dbReference>
<evidence type="ECO:0000256" key="2">
    <source>
        <dbReference type="ARBA" id="ARBA00022670"/>
    </source>
</evidence>
<dbReference type="InterPro" id="IPR051202">
    <property type="entry name" value="Peptidase_C40"/>
</dbReference>
<evidence type="ECO:0000256" key="1">
    <source>
        <dbReference type="ARBA" id="ARBA00007074"/>
    </source>
</evidence>
<comment type="caution">
    <text evidence="6">The sequence shown here is derived from an EMBL/GenBank/DDBJ whole genome shotgun (WGS) entry which is preliminary data.</text>
</comment>
<organism evidence="6 7">
    <name type="scientific">Hoeflea alexandrii</name>
    <dbReference type="NCBI Taxonomy" id="288436"/>
    <lineage>
        <taxon>Bacteria</taxon>
        <taxon>Pseudomonadati</taxon>
        <taxon>Pseudomonadota</taxon>
        <taxon>Alphaproteobacteria</taxon>
        <taxon>Hyphomicrobiales</taxon>
        <taxon>Rhizobiaceae</taxon>
        <taxon>Hoeflea</taxon>
    </lineage>
</organism>
<dbReference type="RefSeq" id="WP_252915985.1">
    <property type="nucleotide sequence ID" value="NZ_JAAAML010000002.1"/>
</dbReference>
<dbReference type="Proteomes" id="UP001320715">
    <property type="component" value="Unassembled WGS sequence"/>
</dbReference>
<dbReference type="Pfam" id="PF00877">
    <property type="entry name" value="NLPC_P60"/>
    <property type="match status" value="1"/>
</dbReference>
<keyword evidence="4" id="KW-0788">Thiol protease</keyword>
<accession>A0ABT1CSR3</accession>
<dbReference type="SUPFAM" id="SSF54001">
    <property type="entry name" value="Cysteine proteinases"/>
    <property type="match status" value="1"/>
</dbReference>
<dbReference type="PANTHER" id="PTHR47053">
    <property type="entry name" value="MUREIN DD-ENDOPEPTIDASE MEPH-RELATED"/>
    <property type="match status" value="1"/>
</dbReference>
<dbReference type="EMBL" id="JAAAML010000002">
    <property type="protein sequence ID" value="MCO6408968.1"/>
    <property type="molecule type" value="Genomic_DNA"/>
</dbReference>
<evidence type="ECO:0000313" key="7">
    <source>
        <dbReference type="Proteomes" id="UP001320715"/>
    </source>
</evidence>
<keyword evidence="3" id="KW-0378">Hydrolase</keyword>
<dbReference type="PANTHER" id="PTHR47053:SF1">
    <property type="entry name" value="MUREIN DD-ENDOPEPTIDASE MEPH-RELATED"/>
    <property type="match status" value="1"/>
</dbReference>
<proteinExistence type="inferred from homology"/>
<evidence type="ECO:0000313" key="6">
    <source>
        <dbReference type="EMBL" id="MCO6408968.1"/>
    </source>
</evidence>
<evidence type="ECO:0000256" key="4">
    <source>
        <dbReference type="ARBA" id="ARBA00022807"/>
    </source>
</evidence>
<evidence type="ECO:0000259" key="5">
    <source>
        <dbReference type="PROSITE" id="PS51935"/>
    </source>
</evidence>
<dbReference type="InterPro" id="IPR041382">
    <property type="entry name" value="SH3_16"/>
</dbReference>
<sequence>MSEQLDRRSHAYRPDLADIRLRGRVTADRYIEGMPAEVIVPVAALHPRPDPESSIDTQALRGEALSVFDISGGWAWVQLAADGYVGYVREQAIGQGAGPATHVVSVPRSFLYPGPDLRFPHLDALSMGSRLRIVGTAETRATPYAILEDGSAIIAAHLLPVAENLTDDTVSVASRFLETPYLWGGRSGFGIDCSGLVQMALAMTGKSAPRDSDQQAASLGRIIDPDTDGLQRGDLVFWKGHVGFIEDPETLLHASGGTMYVTREPLRDAIDRIARLYGLPTCYRRP</sequence>
<evidence type="ECO:0000256" key="3">
    <source>
        <dbReference type="ARBA" id="ARBA00022801"/>
    </source>
</evidence>
<comment type="similarity">
    <text evidence="1">Belongs to the peptidase C40 family.</text>
</comment>
<dbReference type="Gene3D" id="2.30.30.40">
    <property type="entry name" value="SH3 Domains"/>
    <property type="match status" value="1"/>
</dbReference>
<feature type="domain" description="NlpC/P60" evidence="5">
    <location>
        <begin position="163"/>
        <end position="286"/>
    </location>
</feature>
<dbReference type="Pfam" id="PF18348">
    <property type="entry name" value="SH3_16"/>
    <property type="match status" value="1"/>
</dbReference>
<keyword evidence="7" id="KW-1185">Reference proteome</keyword>
<dbReference type="Gene3D" id="3.90.1720.10">
    <property type="entry name" value="endopeptidase domain like (from Nostoc punctiforme)"/>
    <property type="match status" value="1"/>
</dbReference>
<protein>
    <submittedName>
        <fullName evidence="6">Peptidase P60</fullName>
    </submittedName>
</protein>
<keyword evidence="2" id="KW-0645">Protease</keyword>